<dbReference type="SUPFAM" id="SSF52402">
    <property type="entry name" value="Adenine nucleotide alpha hydrolases-like"/>
    <property type="match status" value="1"/>
</dbReference>
<accession>A0A8H7U880</accession>
<name>A0A8H7U880_MORIS</name>
<organism evidence="1 2">
    <name type="scientific">Mortierella isabellina</name>
    <name type="common">Filamentous fungus</name>
    <name type="synonym">Umbelopsis isabellina</name>
    <dbReference type="NCBI Taxonomy" id="91625"/>
    <lineage>
        <taxon>Eukaryota</taxon>
        <taxon>Fungi</taxon>
        <taxon>Fungi incertae sedis</taxon>
        <taxon>Mucoromycota</taxon>
        <taxon>Mucoromycotina</taxon>
        <taxon>Umbelopsidomycetes</taxon>
        <taxon>Umbelopsidales</taxon>
        <taxon>Umbelopsidaceae</taxon>
        <taxon>Umbelopsis</taxon>
    </lineage>
</organism>
<dbReference type="OrthoDB" id="2354979at2759"/>
<reference evidence="1" key="1">
    <citation type="submission" date="2020-12" db="EMBL/GenBank/DDBJ databases">
        <title>Metabolic potential, ecology and presence of endohyphal bacteria is reflected in genomic diversity of Mucoromycotina.</title>
        <authorList>
            <person name="Muszewska A."/>
            <person name="Okrasinska A."/>
            <person name="Steczkiewicz K."/>
            <person name="Drgas O."/>
            <person name="Orlowska M."/>
            <person name="Perlinska-Lenart U."/>
            <person name="Aleksandrzak-Piekarczyk T."/>
            <person name="Szatraj K."/>
            <person name="Zielenkiewicz U."/>
            <person name="Pilsyk S."/>
            <person name="Malc E."/>
            <person name="Mieczkowski P."/>
            <person name="Kruszewska J.S."/>
            <person name="Biernat P."/>
            <person name="Pawlowska J."/>
        </authorList>
    </citation>
    <scope>NUCLEOTIDE SEQUENCE</scope>
    <source>
        <strain evidence="1">WA0000067209</strain>
    </source>
</reference>
<dbReference type="AlphaFoldDB" id="A0A8H7U880"/>
<sequence length="286" mass="31595">MAPPRIFLRYTEVVVCDVLAVLVRYQPQYGFNLTPVQLMISQYGQTKASSPFVRKGCQTACVRSAHIGKTKRHAGLSLFSPLAFPPNTMIAHLPLHEKRKILVYLGAHDESLFKWTCENVLRPGKDHVVLLACVPRSARRRSSTSSTGSFDGVRRRMSLPMVAPVSTNHSSTNSNMSTLPESVVWEDVDEARDALERYSRTLLEDNITNEEHVVPGDPRDLLPRFARDHGGMNIVVIAGEPSKKLSLGSTTLGERVAKEVGSQCTIVTVRNPQQLDIGIPAVVAEE</sequence>
<keyword evidence="2" id="KW-1185">Reference proteome</keyword>
<dbReference type="Gene3D" id="3.40.50.620">
    <property type="entry name" value="HUPs"/>
    <property type="match status" value="1"/>
</dbReference>
<dbReference type="InterPro" id="IPR014729">
    <property type="entry name" value="Rossmann-like_a/b/a_fold"/>
</dbReference>
<comment type="caution">
    <text evidence="1">The sequence shown here is derived from an EMBL/GenBank/DDBJ whole genome shotgun (WGS) entry which is preliminary data.</text>
</comment>
<evidence type="ECO:0000313" key="1">
    <source>
        <dbReference type="EMBL" id="KAG2171622.1"/>
    </source>
</evidence>
<dbReference type="Proteomes" id="UP000654370">
    <property type="component" value="Unassembled WGS sequence"/>
</dbReference>
<evidence type="ECO:0000313" key="2">
    <source>
        <dbReference type="Proteomes" id="UP000654370"/>
    </source>
</evidence>
<gene>
    <name evidence="1" type="ORF">INT43_008348</name>
</gene>
<dbReference type="EMBL" id="JAEPQZ010000020">
    <property type="protein sequence ID" value="KAG2171622.1"/>
    <property type="molecule type" value="Genomic_DNA"/>
</dbReference>
<evidence type="ECO:0008006" key="3">
    <source>
        <dbReference type="Google" id="ProtNLM"/>
    </source>
</evidence>
<proteinExistence type="predicted"/>
<protein>
    <recommendedName>
        <fullName evidence="3">UspA domain-containing protein</fullName>
    </recommendedName>
</protein>